<dbReference type="AlphaFoldDB" id="A0A640TWZ4"/>
<feature type="compositionally biased region" description="Basic and acidic residues" evidence="1">
    <location>
        <begin position="1"/>
        <end position="20"/>
    </location>
</feature>
<evidence type="ECO:0000313" key="2">
    <source>
        <dbReference type="EMBL" id="GFE26575.1"/>
    </source>
</evidence>
<protein>
    <submittedName>
        <fullName evidence="2">Uncharacterized protein</fullName>
    </submittedName>
</protein>
<feature type="region of interest" description="Disordered" evidence="1">
    <location>
        <begin position="57"/>
        <end position="139"/>
    </location>
</feature>
<comment type="caution">
    <text evidence="2">The sequence shown here is derived from an EMBL/GenBank/DDBJ whole genome shotgun (WGS) entry which is preliminary data.</text>
</comment>
<sequence>MKAEWNRVNEPRGATMRKDTCTPGIPVQRRFRTPLFSLMVILAFLLGGMTSSPNGPQATFAAESARTTPAVKPTYNSAEEKTKGKAERGQPRRTVRTSVGNPHHIGRPLSPVSGAGVASDAAPAPGDPTPGSTTKAASRPDSIPVLHCVFRC</sequence>
<evidence type="ECO:0000313" key="3">
    <source>
        <dbReference type="Proteomes" id="UP000429552"/>
    </source>
</evidence>
<evidence type="ECO:0000256" key="1">
    <source>
        <dbReference type="SAM" id="MobiDB-lite"/>
    </source>
</evidence>
<reference evidence="2 3" key="1">
    <citation type="submission" date="2019-12" db="EMBL/GenBank/DDBJ databases">
        <title>Whole genome shotgun sequence of Streptomyces libani subsp. libani NBRC 13452.</title>
        <authorList>
            <person name="Ichikawa N."/>
            <person name="Kimura A."/>
            <person name="Kitahashi Y."/>
            <person name="Komaki H."/>
            <person name="Tamura T."/>
        </authorList>
    </citation>
    <scope>NUCLEOTIDE SEQUENCE [LARGE SCALE GENOMIC DNA]</scope>
    <source>
        <strain evidence="2 3">NBRC 13452</strain>
    </source>
</reference>
<dbReference type="EMBL" id="BLIP01000003">
    <property type="protein sequence ID" value="GFE26575.1"/>
    <property type="molecule type" value="Genomic_DNA"/>
</dbReference>
<organism evidence="2 3">
    <name type="scientific">Streptomyces nigrescens</name>
    <dbReference type="NCBI Taxonomy" id="1920"/>
    <lineage>
        <taxon>Bacteria</taxon>
        <taxon>Bacillati</taxon>
        <taxon>Actinomycetota</taxon>
        <taxon>Actinomycetes</taxon>
        <taxon>Kitasatosporales</taxon>
        <taxon>Streptomycetaceae</taxon>
        <taxon>Streptomyces</taxon>
    </lineage>
</organism>
<gene>
    <name evidence="2" type="ORF">Sliba_70280</name>
</gene>
<feature type="compositionally biased region" description="Low complexity" evidence="1">
    <location>
        <begin position="110"/>
        <end position="133"/>
    </location>
</feature>
<feature type="region of interest" description="Disordered" evidence="1">
    <location>
        <begin position="1"/>
        <end position="21"/>
    </location>
</feature>
<name>A0A640TWZ4_STRNI</name>
<feature type="compositionally biased region" description="Basic and acidic residues" evidence="1">
    <location>
        <begin position="78"/>
        <end position="90"/>
    </location>
</feature>
<dbReference type="Proteomes" id="UP000429552">
    <property type="component" value="Unassembled WGS sequence"/>
</dbReference>
<proteinExistence type="predicted"/>
<accession>A0A640TWZ4</accession>